<keyword evidence="5" id="KW-1185">Reference proteome</keyword>
<keyword evidence="2" id="KW-0862">Zinc</keyword>
<evidence type="ECO:0000256" key="2">
    <source>
        <dbReference type="ARBA" id="ARBA00022833"/>
    </source>
</evidence>
<feature type="compositionally biased region" description="Low complexity" evidence="3">
    <location>
        <begin position="298"/>
        <end position="316"/>
    </location>
</feature>
<dbReference type="HOGENOM" id="CLU_016657_0_0_1"/>
<feature type="compositionally biased region" description="Basic and acidic residues" evidence="3">
    <location>
        <begin position="510"/>
        <end position="520"/>
    </location>
</feature>
<evidence type="ECO:0008006" key="6">
    <source>
        <dbReference type="Google" id="ProtNLM"/>
    </source>
</evidence>
<feature type="compositionally biased region" description="Basic residues" evidence="3">
    <location>
        <begin position="218"/>
        <end position="228"/>
    </location>
</feature>
<dbReference type="AlphaFoldDB" id="A0A067PZZ3"/>
<dbReference type="OrthoDB" id="2196114at2759"/>
<dbReference type="Gene3D" id="1.10.1170.10">
    <property type="entry name" value="Inhibitor Of Apoptosis Protein (2mihbC-IAP-1), Chain A"/>
    <property type="match status" value="2"/>
</dbReference>
<dbReference type="InterPro" id="IPR001370">
    <property type="entry name" value="BIR_rpt"/>
</dbReference>
<dbReference type="Pfam" id="PF00653">
    <property type="entry name" value="BIR"/>
    <property type="match status" value="2"/>
</dbReference>
<feature type="compositionally biased region" description="Basic and acidic residues" evidence="3">
    <location>
        <begin position="384"/>
        <end position="398"/>
    </location>
</feature>
<proteinExistence type="predicted"/>
<dbReference type="PROSITE" id="PS50143">
    <property type="entry name" value="BIR_REPEAT_2"/>
    <property type="match status" value="2"/>
</dbReference>
<dbReference type="Proteomes" id="UP000027265">
    <property type="component" value="Unassembled WGS sequence"/>
</dbReference>
<sequence length="677" mass="73875">MESLQDRLDSFKTKRTKQSNKASSSKKWPHPSSYKANPRTLAEAGFYFNPSTDEPDSVSCFICSKELSDWAHDDDPFHIHWSKCYDSCPWAIVRCGLEHDVDEDGNFTFPDANRLPSNKTMETARWDTFRAHKSWPHDTVRGHGANSKKMAKAGFVYTPQSQDDDTATCLYCNISLSGWDADDDPLDEHRKRASKSGNPCPFFAPSPPSKTPLSRSTSKQRSRSRSKSIKPAIAQPPDSEEELAAAEAPTPAPLDSRATRGSVKARPPSSSTEIGAKTPASRRSTRSTVAMPSGGITGKTPKTRTTTPDPEPDSSGEAGPRKPKRNTSKRKRKAEVIAEEGDEAHPEKPRKSMASKTRSHTRQQSAVENPVEEPAEGANVVAEPLKESLTAKKRRDVEQAQAAVEIPEGTSDEDRPLAALEVPKLIAVGKEQDMRQSESAIDNEPSGVEAISQPVHPKFDGTTASKLVVKPSSRARSKKTANLSGSQADRKARAKAVVKVVEVSSDDDEDRRPTPLKVEDSGYVPSAGAMILADDPPQSHTPDTVDAGPVLPKDIDFPPDNSPPPNPTSPMSQLQFHAAGRETPVPETFVSFTSTLTHGPTTPVNHTPDIQTHPDTLMPLVIAPITTLTDGERSMTVEQWIRREILQQVEQLVRDGQGAIQMFQVRGAHVKSSIMAL</sequence>
<feature type="compositionally biased region" description="Basic residues" evidence="3">
    <location>
        <begin position="321"/>
        <end position="333"/>
    </location>
</feature>
<feature type="region of interest" description="Disordered" evidence="3">
    <location>
        <begin position="182"/>
        <end position="573"/>
    </location>
</feature>
<dbReference type="SUPFAM" id="SSF57924">
    <property type="entry name" value="Inhibitor of apoptosis (IAP) repeat"/>
    <property type="match status" value="2"/>
</dbReference>
<feature type="compositionally biased region" description="Basic and acidic residues" evidence="3">
    <location>
        <begin position="1"/>
        <end position="12"/>
    </location>
</feature>
<dbReference type="SMART" id="SM00238">
    <property type="entry name" value="BIR"/>
    <property type="match status" value="2"/>
</dbReference>
<feature type="compositionally biased region" description="Basic residues" evidence="3">
    <location>
        <begin position="351"/>
        <end position="361"/>
    </location>
</feature>
<feature type="region of interest" description="Disordered" evidence="3">
    <location>
        <begin position="1"/>
        <end position="36"/>
    </location>
</feature>
<evidence type="ECO:0000313" key="4">
    <source>
        <dbReference type="EMBL" id="KDQ60304.1"/>
    </source>
</evidence>
<gene>
    <name evidence="4" type="ORF">JAAARDRAFT_152872</name>
</gene>
<evidence type="ECO:0000313" key="5">
    <source>
        <dbReference type="Proteomes" id="UP000027265"/>
    </source>
</evidence>
<dbReference type="PANTHER" id="PTHR46771">
    <property type="entry name" value="DETERIN"/>
    <property type="match status" value="1"/>
</dbReference>
<dbReference type="CDD" id="cd00022">
    <property type="entry name" value="BIR"/>
    <property type="match status" value="2"/>
</dbReference>
<dbReference type="InterPro" id="IPR051190">
    <property type="entry name" value="Baculoviral_IAP"/>
</dbReference>
<dbReference type="GO" id="GO:0046872">
    <property type="term" value="F:metal ion binding"/>
    <property type="evidence" value="ECO:0007669"/>
    <property type="project" value="UniProtKB-KW"/>
</dbReference>
<accession>A0A067PZZ3</accession>
<evidence type="ECO:0000256" key="1">
    <source>
        <dbReference type="ARBA" id="ARBA00022723"/>
    </source>
</evidence>
<name>A0A067PZZ3_9AGAM</name>
<keyword evidence="1" id="KW-0479">Metal-binding</keyword>
<organism evidence="4 5">
    <name type="scientific">Jaapia argillacea MUCL 33604</name>
    <dbReference type="NCBI Taxonomy" id="933084"/>
    <lineage>
        <taxon>Eukaryota</taxon>
        <taxon>Fungi</taxon>
        <taxon>Dikarya</taxon>
        <taxon>Basidiomycota</taxon>
        <taxon>Agaricomycotina</taxon>
        <taxon>Agaricomycetes</taxon>
        <taxon>Agaricomycetidae</taxon>
        <taxon>Jaapiales</taxon>
        <taxon>Jaapiaceae</taxon>
        <taxon>Jaapia</taxon>
    </lineage>
</organism>
<dbReference type="EMBL" id="KL197714">
    <property type="protein sequence ID" value="KDQ60304.1"/>
    <property type="molecule type" value="Genomic_DNA"/>
</dbReference>
<dbReference type="STRING" id="933084.A0A067PZZ3"/>
<dbReference type="InParanoid" id="A0A067PZZ3"/>
<protein>
    <recommendedName>
        <fullName evidence="6">BIR-domain-containing protein</fullName>
    </recommendedName>
</protein>
<evidence type="ECO:0000256" key="3">
    <source>
        <dbReference type="SAM" id="MobiDB-lite"/>
    </source>
</evidence>
<dbReference type="PANTHER" id="PTHR46771:SF5">
    <property type="entry name" value="DETERIN"/>
    <property type="match status" value="1"/>
</dbReference>
<reference evidence="5" key="1">
    <citation type="journal article" date="2014" name="Proc. Natl. Acad. Sci. U.S.A.">
        <title>Extensive sampling of basidiomycete genomes demonstrates inadequacy of the white-rot/brown-rot paradigm for wood decay fungi.</title>
        <authorList>
            <person name="Riley R."/>
            <person name="Salamov A.A."/>
            <person name="Brown D.W."/>
            <person name="Nagy L.G."/>
            <person name="Floudas D."/>
            <person name="Held B.W."/>
            <person name="Levasseur A."/>
            <person name="Lombard V."/>
            <person name="Morin E."/>
            <person name="Otillar R."/>
            <person name="Lindquist E.A."/>
            <person name="Sun H."/>
            <person name="LaButti K.M."/>
            <person name="Schmutz J."/>
            <person name="Jabbour D."/>
            <person name="Luo H."/>
            <person name="Baker S.E."/>
            <person name="Pisabarro A.G."/>
            <person name="Walton J.D."/>
            <person name="Blanchette R.A."/>
            <person name="Henrissat B."/>
            <person name="Martin F."/>
            <person name="Cullen D."/>
            <person name="Hibbett D.S."/>
            <person name="Grigoriev I.V."/>
        </authorList>
    </citation>
    <scope>NUCLEOTIDE SEQUENCE [LARGE SCALE GENOMIC DNA]</scope>
    <source>
        <strain evidence="5">MUCL 33604</strain>
    </source>
</reference>